<reference evidence="1 2" key="1">
    <citation type="submission" date="2019-02" db="EMBL/GenBank/DDBJ databases">
        <title>Siculibacillus lacustris gen. nov., sp. nov., a new rosette-forming bacterium isolated from a freshwater crater lake (Lake St. Ana, Romania).</title>
        <authorList>
            <person name="Felfoldi T."/>
            <person name="Marton Z."/>
            <person name="Szabo A."/>
            <person name="Mentes A."/>
            <person name="Boka K."/>
            <person name="Marialigeti K."/>
            <person name="Mathe I."/>
            <person name="Koncz M."/>
            <person name="Schumann P."/>
            <person name="Toth E."/>
        </authorList>
    </citation>
    <scope>NUCLEOTIDE SEQUENCE [LARGE SCALE GENOMIC DNA]</scope>
    <source>
        <strain evidence="1 2">SA-279</strain>
    </source>
</reference>
<dbReference type="OrthoDB" id="7207000at2"/>
<dbReference type="RefSeq" id="WP_131307448.1">
    <property type="nucleotide sequence ID" value="NZ_SJFN01000007.1"/>
</dbReference>
<sequence length="349" mass="38784">MLITTLGPPSGYTQWGLYLLRIMTDVALVDVDYVTAVEIAGLREAWSQRTRPHLFFFSDCPERQIVDVFVQARAPALVFLEDPEDVVGFIMREREMDWRWAVRLANQCLTTIADFVAEESTLLMHREVASSFADFFGVAAAQFGITLEATHLAEIMRRVDPGGELGPSDEVEAGFLALWPHARPRGQALEGLSAADERAIAPLLRTLREMSEGRLPTRVHWPLEMFIPGGRPDDSVDGPIDLLGPARCLVYGPYLSLPQGLWELEVELEVAENLSGNRLEVDIFHGTVLVANNFALPAAGRFSVRASFDVFEPREPVQLRISTWEGAIEGILELRGTHLVRIGEAVTPP</sequence>
<accession>A0A4Q9VWQ8</accession>
<organism evidence="1 2">
    <name type="scientific">Siculibacillus lacustris</name>
    <dbReference type="NCBI Taxonomy" id="1549641"/>
    <lineage>
        <taxon>Bacteria</taxon>
        <taxon>Pseudomonadati</taxon>
        <taxon>Pseudomonadota</taxon>
        <taxon>Alphaproteobacteria</taxon>
        <taxon>Hyphomicrobiales</taxon>
        <taxon>Ancalomicrobiaceae</taxon>
        <taxon>Siculibacillus</taxon>
    </lineage>
</organism>
<dbReference type="AlphaFoldDB" id="A0A4Q9VWQ8"/>
<protein>
    <submittedName>
        <fullName evidence="1">Uncharacterized protein</fullName>
    </submittedName>
</protein>
<dbReference type="EMBL" id="SJFN01000007">
    <property type="protein sequence ID" value="TBW39535.1"/>
    <property type="molecule type" value="Genomic_DNA"/>
</dbReference>
<keyword evidence="2" id="KW-1185">Reference proteome</keyword>
<comment type="caution">
    <text evidence="1">The sequence shown here is derived from an EMBL/GenBank/DDBJ whole genome shotgun (WGS) entry which is preliminary data.</text>
</comment>
<evidence type="ECO:0000313" key="1">
    <source>
        <dbReference type="EMBL" id="TBW39535.1"/>
    </source>
</evidence>
<dbReference type="Proteomes" id="UP000292781">
    <property type="component" value="Unassembled WGS sequence"/>
</dbReference>
<gene>
    <name evidence="1" type="ORF">EYW49_06610</name>
</gene>
<evidence type="ECO:0000313" key="2">
    <source>
        <dbReference type="Proteomes" id="UP000292781"/>
    </source>
</evidence>
<proteinExistence type="predicted"/>
<name>A0A4Q9VWQ8_9HYPH</name>